<proteinExistence type="predicted"/>
<feature type="region of interest" description="Disordered" evidence="1">
    <location>
        <begin position="47"/>
        <end position="84"/>
    </location>
</feature>
<accession>A0A5S3PT95</accession>
<protein>
    <recommendedName>
        <fullName evidence="5">Polysaccharide lyase</fullName>
    </recommendedName>
</protein>
<sequence>MNLQAFRTRLPMHFICTFIAIFLFNFSCSKDADTLSAKTVKEETVSLIEQDGTTNEEQEENISKEDSDDEGVAETGDCATSGGMANDSGLKTWCWGDIDVPSGASTGRDSFSNGQLALNIQCNANQVYKEGNRLRFVLNPTKPSPASWCPENFNMRSEIRTMPWNVDHPSGTEEWIGFSYGFGDNYIPDPTNNWVFYQAHEGTLGASPLLSLQIDGRAGSSYKTGEIVVVNASQDGSKNSIYGTNIVPTAGETVDVVLHVIWGDENTGLLEVWLNGNKLVDLQTTRTVRSSTRVGGNSKFGIYKHAWRSETGVQTSAAQGVSEVETFMGPLRIITRKPSDTNYRQNAYDKVSPE</sequence>
<feature type="compositionally biased region" description="Acidic residues" evidence="1">
    <location>
        <begin position="54"/>
        <end position="72"/>
    </location>
</feature>
<dbReference type="OrthoDB" id="1444191at2"/>
<dbReference type="Gene3D" id="2.60.120.200">
    <property type="match status" value="1"/>
</dbReference>
<dbReference type="InterPro" id="IPR025975">
    <property type="entry name" value="Polysacc_lyase"/>
</dbReference>
<comment type="caution">
    <text evidence="3">The sequence shown here is derived from an EMBL/GenBank/DDBJ whole genome shotgun (WGS) entry which is preliminary data.</text>
</comment>
<dbReference type="RefSeq" id="WP_138656151.1">
    <property type="nucleotide sequence ID" value="NZ_VATY01000001.1"/>
</dbReference>
<evidence type="ECO:0008006" key="5">
    <source>
        <dbReference type="Google" id="ProtNLM"/>
    </source>
</evidence>
<dbReference type="Pfam" id="PF14099">
    <property type="entry name" value="Polysacc_lyase"/>
    <property type="match status" value="1"/>
</dbReference>
<dbReference type="Proteomes" id="UP000310314">
    <property type="component" value="Unassembled WGS sequence"/>
</dbReference>
<gene>
    <name evidence="3" type="ORF">FEE95_01980</name>
</gene>
<evidence type="ECO:0000313" key="3">
    <source>
        <dbReference type="EMBL" id="TMM58219.1"/>
    </source>
</evidence>
<organism evidence="3 4">
    <name type="scientific">Maribacter algarum</name>
    <name type="common">ex Zhang et al. 2020</name>
    <dbReference type="NCBI Taxonomy" id="2578118"/>
    <lineage>
        <taxon>Bacteria</taxon>
        <taxon>Pseudomonadati</taxon>
        <taxon>Bacteroidota</taxon>
        <taxon>Flavobacteriia</taxon>
        <taxon>Flavobacteriales</taxon>
        <taxon>Flavobacteriaceae</taxon>
        <taxon>Maribacter</taxon>
    </lineage>
</organism>
<evidence type="ECO:0000256" key="1">
    <source>
        <dbReference type="SAM" id="MobiDB-lite"/>
    </source>
</evidence>
<evidence type="ECO:0000256" key="2">
    <source>
        <dbReference type="SAM" id="SignalP"/>
    </source>
</evidence>
<evidence type="ECO:0000313" key="4">
    <source>
        <dbReference type="Proteomes" id="UP000310314"/>
    </source>
</evidence>
<dbReference type="AlphaFoldDB" id="A0A5S3PT95"/>
<name>A0A5S3PT95_9FLAO</name>
<keyword evidence="2" id="KW-0732">Signal</keyword>
<dbReference type="EMBL" id="VATY01000001">
    <property type="protein sequence ID" value="TMM58219.1"/>
    <property type="molecule type" value="Genomic_DNA"/>
</dbReference>
<feature type="signal peptide" evidence="2">
    <location>
        <begin position="1"/>
        <end position="32"/>
    </location>
</feature>
<feature type="chain" id="PRO_5024361993" description="Polysaccharide lyase" evidence="2">
    <location>
        <begin position="33"/>
        <end position="354"/>
    </location>
</feature>
<keyword evidence="4" id="KW-1185">Reference proteome</keyword>
<reference evidence="3 4" key="1">
    <citation type="submission" date="2019-05" db="EMBL/GenBank/DDBJ databases">
        <authorList>
            <person name="Zhang J.-Y."/>
            <person name="Feg X."/>
            <person name="Du Z.-J."/>
        </authorList>
    </citation>
    <scope>NUCLEOTIDE SEQUENCE [LARGE SCALE GENOMIC DNA]</scope>
    <source>
        <strain evidence="3 4">RZ26</strain>
    </source>
</reference>